<reference evidence="2 3" key="1">
    <citation type="submission" date="2019-10" db="EMBL/GenBank/DDBJ databases">
        <title>Complete genome sequences for adaption low water activity.</title>
        <authorList>
            <person name="Zhao L."/>
            <person name="Zhong J."/>
        </authorList>
    </citation>
    <scope>NUCLEOTIDE SEQUENCE [LARGE SCALE GENOMIC DNA]</scope>
    <source>
        <strain evidence="2 3">FDU301</strain>
        <plasmid evidence="3">pfdu301a</plasmid>
    </source>
</reference>
<evidence type="ECO:0000313" key="2">
    <source>
        <dbReference type="EMBL" id="QJX80908.1"/>
    </source>
</evidence>
<keyword evidence="1" id="KW-0472">Membrane</keyword>
<dbReference type="Proteomes" id="UP000501076">
    <property type="component" value="Plasmid pFDU301A"/>
</dbReference>
<keyword evidence="2" id="KW-0614">Plasmid</keyword>
<organism evidence="2 3">
    <name type="scientific">Priestia megaterium</name>
    <name type="common">Bacillus megaterium</name>
    <dbReference type="NCBI Taxonomy" id="1404"/>
    <lineage>
        <taxon>Bacteria</taxon>
        <taxon>Bacillati</taxon>
        <taxon>Bacillota</taxon>
        <taxon>Bacilli</taxon>
        <taxon>Bacillales</taxon>
        <taxon>Bacillaceae</taxon>
        <taxon>Priestia</taxon>
    </lineage>
</organism>
<gene>
    <name evidence="2" type="ORF">FDZ14_32985</name>
</gene>
<dbReference type="EMBL" id="CP045273">
    <property type="protein sequence ID" value="QJX80908.1"/>
    <property type="molecule type" value="Genomic_DNA"/>
</dbReference>
<sequence length="136" mass="16195">MEKCIEKSEESRKEKSDFNRKNYDYKKVDKNELAALLYNLENLFTFIKMQSKLFAHIIAYFLVVCILSFAAYFFTEQIEAIPMGFIVVGNTFILLYGIWLLFLGIKQCIKNDKYLKMLMKHIQDVRRVLQNKDEQN</sequence>
<protein>
    <submittedName>
        <fullName evidence="2">Uncharacterized protein</fullName>
    </submittedName>
</protein>
<accession>A0A6M6E908</accession>
<dbReference type="AlphaFoldDB" id="A0A6M6E908"/>
<name>A0A6M6E908_PRIMG</name>
<evidence type="ECO:0000256" key="1">
    <source>
        <dbReference type="SAM" id="Phobius"/>
    </source>
</evidence>
<dbReference type="RefSeq" id="WP_171778908.1">
    <property type="nucleotide sequence ID" value="NZ_CP045273.1"/>
</dbReference>
<keyword evidence="1" id="KW-0812">Transmembrane</keyword>
<geneLocation type="plasmid" evidence="3">
    <name>pfdu301a</name>
</geneLocation>
<keyword evidence="1" id="KW-1133">Transmembrane helix</keyword>
<feature type="transmembrane region" description="Helical" evidence="1">
    <location>
        <begin position="53"/>
        <end position="74"/>
    </location>
</feature>
<feature type="transmembrane region" description="Helical" evidence="1">
    <location>
        <begin position="80"/>
        <end position="103"/>
    </location>
</feature>
<evidence type="ECO:0000313" key="3">
    <source>
        <dbReference type="Proteomes" id="UP000501076"/>
    </source>
</evidence>
<proteinExistence type="predicted"/>